<proteinExistence type="predicted"/>
<keyword evidence="1" id="KW-1133">Transmembrane helix</keyword>
<dbReference type="InParanoid" id="A0A2K1KNX6"/>
<reference evidence="3" key="3">
    <citation type="submission" date="2020-12" db="UniProtKB">
        <authorList>
            <consortium name="EnsemblPlants"/>
        </authorList>
    </citation>
    <scope>IDENTIFICATION</scope>
</reference>
<keyword evidence="1" id="KW-0812">Transmembrane</keyword>
<keyword evidence="1" id="KW-0472">Membrane</keyword>
<dbReference type="EnsemblPlants" id="Pp3c4_17760V3.1">
    <property type="protein sequence ID" value="PAC:32921066.CDS.1"/>
    <property type="gene ID" value="Pp3c4_17760"/>
</dbReference>
<organism evidence="2">
    <name type="scientific">Physcomitrium patens</name>
    <name type="common">Spreading-leaved earth moss</name>
    <name type="synonym">Physcomitrella patens</name>
    <dbReference type="NCBI Taxonomy" id="3218"/>
    <lineage>
        <taxon>Eukaryota</taxon>
        <taxon>Viridiplantae</taxon>
        <taxon>Streptophyta</taxon>
        <taxon>Embryophyta</taxon>
        <taxon>Bryophyta</taxon>
        <taxon>Bryophytina</taxon>
        <taxon>Bryopsida</taxon>
        <taxon>Funariidae</taxon>
        <taxon>Funariales</taxon>
        <taxon>Funariaceae</taxon>
        <taxon>Physcomitrium</taxon>
    </lineage>
</organism>
<dbReference type="Gramene" id="Pp3c4_17771V3.1">
    <property type="protein sequence ID" value="PAC:32921917.CDS.1"/>
    <property type="gene ID" value="Pp3c4_17771"/>
</dbReference>
<evidence type="ECO:0000313" key="2">
    <source>
        <dbReference type="EMBL" id="PNR55483.1"/>
    </source>
</evidence>
<name>A0A2K1KNX6_PHYPA</name>
<evidence type="ECO:0000313" key="4">
    <source>
        <dbReference type="Proteomes" id="UP000006727"/>
    </source>
</evidence>
<evidence type="ECO:0000313" key="3">
    <source>
        <dbReference type="EnsemblPlants" id="PAC:32921066.CDS.1"/>
    </source>
</evidence>
<keyword evidence="4" id="KW-1185">Reference proteome</keyword>
<dbReference type="EnsemblPlants" id="Pp3c4_17771V3.1">
    <property type="protein sequence ID" value="PAC:32921917.CDS.1"/>
    <property type="gene ID" value="Pp3c4_17771"/>
</dbReference>
<dbReference type="Gramene" id="Pp3c4_17760V3.1">
    <property type="protein sequence ID" value="PAC:32921066.CDS.1"/>
    <property type="gene ID" value="Pp3c4_17760"/>
</dbReference>
<sequence length="54" mass="6331">MRREEAGDCDCTKFHPLERRQFRVVTVLFSMMTISIACGDSFRLFIFCTKSRGH</sequence>
<dbReference type="Proteomes" id="UP000006727">
    <property type="component" value="Chromosome 4"/>
</dbReference>
<gene>
    <name evidence="2" type="ORF">PHYPA_006380</name>
</gene>
<protein>
    <submittedName>
        <fullName evidence="2 3">Uncharacterized protein</fullName>
    </submittedName>
</protein>
<accession>A0A2K1KNX6</accession>
<feature type="transmembrane region" description="Helical" evidence="1">
    <location>
        <begin position="24"/>
        <end position="46"/>
    </location>
</feature>
<dbReference type="AlphaFoldDB" id="A0A2K1KNX6"/>
<reference evidence="2 4" key="2">
    <citation type="journal article" date="2018" name="Plant J.">
        <title>The Physcomitrella patens chromosome-scale assembly reveals moss genome structure and evolution.</title>
        <authorList>
            <person name="Lang D."/>
            <person name="Ullrich K.K."/>
            <person name="Murat F."/>
            <person name="Fuchs J."/>
            <person name="Jenkins J."/>
            <person name="Haas F.B."/>
            <person name="Piednoel M."/>
            <person name="Gundlach H."/>
            <person name="Van Bel M."/>
            <person name="Meyberg R."/>
            <person name="Vives C."/>
            <person name="Morata J."/>
            <person name="Symeonidi A."/>
            <person name="Hiss M."/>
            <person name="Muchero W."/>
            <person name="Kamisugi Y."/>
            <person name="Saleh O."/>
            <person name="Blanc G."/>
            <person name="Decker E.L."/>
            <person name="van Gessel N."/>
            <person name="Grimwood J."/>
            <person name="Hayes R.D."/>
            <person name="Graham S.W."/>
            <person name="Gunter L.E."/>
            <person name="McDaniel S.F."/>
            <person name="Hoernstein S.N.W."/>
            <person name="Larsson A."/>
            <person name="Li F.W."/>
            <person name="Perroud P.F."/>
            <person name="Phillips J."/>
            <person name="Ranjan P."/>
            <person name="Rokshar D.S."/>
            <person name="Rothfels C.J."/>
            <person name="Schneider L."/>
            <person name="Shu S."/>
            <person name="Stevenson D.W."/>
            <person name="Thummler F."/>
            <person name="Tillich M."/>
            <person name="Villarreal Aguilar J.C."/>
            <person name="Widiez T."/>
            <person name="Wong G.K."/>
            <person name="Wymore A."/>
            <person name="Zhang Y."/>
            <person name="Zimmer A.D."/>
            <person name="Quatrano R.S."/>
            <person name="Mayer K.F.X."/>
            <person name="Goodstein D."/>
            <person name="Casacuberta J.M."/>
            <person name="Vandepoele K."/>
            <person name="Reski R."/>
            <person name="Cuming A.C."/>
            <person name="Tuskan G.A."/>
            <person name="Maumus F."/>
            <person name="Salse J."/>
            <person name="Schmutz J."/>
            <person name="Rensing S.A."/>
        </authorList>
    </citation>
    <scope>NUCLEOTIDE SEQUENCE [LARGE SCALE GENOMIC DNA]</scope>
    <source>
        <strain evidence="3 4">cv. Gransden 2004</strain>
    </source>
</reference>
<dbReference type="EMBL" id="ABEU02000004">
    <property type="protein sequence ID" value="PNR55483.1"/>
    <property type="molecule type" value="Genomic_DNA"/>
</dbReference>
<reference evidence="2 4" key="1">
    <citation type="journal article" date="2008" name="Science">
        <title>The Physcomitrella genome reveals evolutionary insights into the conquest of land by plants.</title>
        <authorList>
            <person name="Rensing S."/>
            <person name="Lang D."/>
            <person name="Zimmer A."/>
            <person name="Terry A."/>
            <person name="Salamov A."/>
            <person name="Shapiro H."/>
            <person name="Nishiyama T."/>
            <person name="Perroud P.-F."/>
            <person name="Lindquist E."/>
            <person name="Kamisugi Y."/>
            <person name="Tanahashi T."/>
            <person name="Sakakibara K."/>
            <person name="Fujita T."/>
            <person name="Oishi K."/>
            <person name="Shin-I T."/>
            <person name="Kuroki Y."/>
            <person name="Toyoda A."/>
            <person name="Suzuki Y."/>
            <person name="Hashimoto A."/>
            <person name="Yamaguchi K."/>
            <person name="Sugano A."/>
            <person name="Kohara Y."/>
            <person name="Fujiyama A."/>
            <person name="Anterola A."/>
            <person name="Aoki S."/>
            <person name="Ashton N."/>
            <person name="Barbazuk W.B."/>
            <person name="Barker E."/>
            <person name="Bennetzen J."/>
            <person name="Bezanilla M."/>
            <person name="Blankenship R."/>
            <person name="Cho S.H."/>
            <person name="Dutcher S."/>
            <person name="Estelle M."/>
            <person name="Fawcett J.A."/>
            <person name="Gundlach H."/>
            <person name="Hanada K."/>
            <person name="Heyl A."/>
            <person name="Hicks K.A."/>
            <person name="Hugh J."/>
            <person name="Lohr M."/>
            <person name="Mayer K."/>
            <person name="Melkozernov A."/>
            <person name="Murata T."/>
            <person name="Nelson D."/>
            <person name="Pils B."/>
            <person name="Prigge M."/>
            <person name="Reiss B."/>
            <person name="Renner T."/>
            <person name="Rombauts S."/>
            <person name="Rushton P."/>
            <person name="Sanderfoot A."/>
            <person name="Schween G."/>
            <person name="Shiu S.-H."/>
            <person name="Stueber K."/>
            <person name="Theodoulou F.L."/>
            <person name="Tu H."/>
            <person name="Van de Peer Y."/>
            <person name="Verrier P.J."/>
            <person name="Waters E."/>
            <person name="Wood A."/>
            <person name="Yang L."/>
            <person name="Cove D."/>
            <person name="Cuming A."/>
            <person name="Hasebe M."/>
            <person name="Lucas S."/>
            <person name="Mishler D.B."/>
            <person name="Reski R."/>
            <person name="Grigoriev I."/>
            <person name="Quatrano R.S."/>
            <person name="Boore J.L."/>
        </authorList>
    </citation>
    <scope>NUCLEOTIDE SEQUENCE [LARGE SCALE GENOMIC DNA]</scope>
    <source>
        <strain evidence="3 4">cv. Gransden 2004</strain>
    </source>
</reference>
<evidence type="ECO:0000256" key="1">
    <source>
        <dbReference type="SAM" id="Phobius"/>
    </source>
</evidence>